<sequence length="138" mass="16042">MQTNKRLFYQPNYAYCVTIWSWIGFIYTLALILQLELINLNWQSITVGIIAVILTIINLFGHRLDITAQTLTLKRPLFKYNRTIQLAQTTAVIVQKYGLLIKTTELDYQPEQLLLSAKVKEQLITTLEANNWPVQNEQ</sequence>
<dbReference type="InterPro" id="IPR020215">
    <property type="entry name" value="EbsA-like"/>
</dbReference>
<protein>
    <submittedName>
        <fullName evidence="1">Uncharacterized protein</fullName>
    </submittedName>
</protein>
<dbReference type="AlphaFoldDB" id="A0A9N7PAH4"/>
<name>A0A9N7PAH4_LATSK</name>
<accession>A0A9N7PAH4</accession>
<reference evidence="1 2" key="1">
    <citation type="submission" date="2018-02" db="EMBL/GenBank/DDBJ databases">
        <authorList>
            <person name="Rodrigo-Torres L."/>
            <person name="Arahal R. D."/>
            <person name="Lucena T."/>
        </authorList>
    </citation>
    <scope>NUCLEOTIDE SEQUENCE [LARGE SCALE GENOMIC DNA]</scope>
    <source>
        <strain evidence="1 2">CECT 9267</strain>
    </source>
</reference>
<dbReference type="RefSeq" id="WP_016265106.1">
    <property type="nucleotide sequence ID" value="NZ_CP025206.1"/>
</dbReference>
<evidence type="ECO:0000313" key="2">
    <source>
        <dbReference type="Proteomes" id="UP000239650"/>
    </source>
</evidence>
<dbReference type="EMBL" id="OKRC01000001">
    <property type="protein sequence ID" value="SPE18908.1"/>
    <property type="molecule type" value="Genomic_DNA"/>
</dbReference>
<dbReference type="Proteomes" id="UP000239650">
    <property type="component" value="Unassembled WGS sequence"/>
</dbReference>
<proteinExistence type="predicted"/>
<organism evidence="1 2">
    <name type="scientific">Latilactobacillus sakei</name>
    <name type="common">Lactobacillus sakei</name>
    <dbReference type="NCBI Taxonomy" id="1599"/>
    <lineage>
        <taxon>Bacteria</taxon>
        <taxon>Bacillati</taxon>
        <taxon>Bacillota</taxon>
        <taxon>Bacilli</taxon>
        <taxon>Lactobacillales</taxon>
        <taxon>Lactobacillaceae</taxon>
        <taxon>Latilactobacillus</taxon>
    </lineage>
</organism>
<gene>
    <name evidence="1" type="ORF">LAS9267_00394</name>
</gene>
<evidence type="ECO:0000313" key="1">
    <source>
        <dbReference type="EMBL" id="SPE18908.1"/>
    </source>
</evidence>
<dbReference type="Pfam" id="PF17255">
    <property type="entry name" value="EbsA"/>
    <property type="match status" value="1"/>
</dbReference>
<comment type="caution">
    <text evidence="1">The sequence shown here is derived from an EMBL/GenBank/DDBJ whole genome shotgun (WGS) entry which is preliminary data.</text>
</comment>